<evidence type="ECO:0000256" key="1">
    <source>
        <dbReference type="ARBA" id="ARBA00023125"/>
    </source>
</evidence>
<dbReference type="Pfam" id="PF13560">
    <property type="entry name" value="HTH_31"/>
    <property type="match status" value="1"/>
</dbReference>
<dbReference type="RefSeq" id="WP_091371840.1">
    <property type="nucleotide sequence ID" value="NZ_FNJB01000003.1"/>
</dbReference>
<keyword evidence="4" id="KW-1185">Reference proteome</keyword>
<dbReference type="CDD" id="cd00093">
    <property type="entry name" value="HTH_XRE"/>
    <property type="match status" value="1"/>
</dbReference>
<dbReference type="GO" id="GO:0003700">
    <property type="term" value="F:DNA-binding transcription factor activity"/>
    <property type="evidence" value="ECO:0007669"/>
    <property type="project" value="TreeGrafter"/>
</dbReference>
<dbReference type="SUPFAM" id="SSF47413">
    <property type="entry name" value="lambda repressor-like DNA-binding domains"/>
    <property type="match status" value="1"/>
</dbReference>
<evidence type="ECO:0000313" key="4">
    <source>
        <dbReference type="Proteomes" id="UP000199651"/>
    </source>
</evidence>
<evidence type="ECO:0000259" key="2">
    <source>
        <dbReference type="PROSITE" id="PS50943"/>
    </source>
</evidence>
<dbReference type="SMART" id="SM00530">
    <property type="entry name" value="HTH_XRE"/>
    <property type="match status" value="1"/>
</dbReference>
<dbReference type="GO" id="GO:0003677">
    <property type="term" value="F:DNA binding"/>
    <property type="evidence" value="ECO:0007669"/>
    <property type="project" value="UniProtKB-KW"/>
</dbReference>
<dbReference type="Gene3D" id="1.10.260.40">
    <property type="entry name" value="lambda repressor-like DNA-binding domains"/>
    <property type="match status" value="1"/>
</dbReference>
<dbReference type="PANTHER" id="PTHR46797">
    <property type="entry name" value="HTH-TYPE TRANSCRIPTIONAL REGULATOR"/>
    <property type="match status" value="1"/>
</dbReference>
<dbReference type="PANTHER" id="PTHR46797:SF1">
    <property type="entry name" value="METHYLPHOSPHONATE SYNTHASE"/>
    <property type="match status" value="1"/>
</dbReference>
<gene>
    <name evidence="3" type="ORF">SAMN05192558_103200</name>
</gene>
<reference evidence="4" key="1">
    <citation type="submission" date="2016-10" db="EMBL/GenBank/DDBJ databases">
        <authorList>
            <person name="Varghese N."/>
            <person name="Submissions S."/>
        </authorList>
    </citation>
    <scope>NUCLEOTIDE SEQUENCE [LARGE SCALE GENOMIC DNA]</scope>
    <source>
        <strain evidence="4">IBRC-M 10655</strain>
    </source>
</reference>
<name>A0A1H0JSS5_9PSEU</name>
<organism evidence="3 4">
    <name type="scientific">Actinokineospora alba</name>
    <dbReference type="NCBI Taxonomy" id="504798"/>
    <lineage>
        <taxon>Bacteria</taxon>
        <taxon>Bacillati</taxon>
        <taxon>Actinomycetota</taxon>
        <taxon>Actinomycetes</taxon>
        <taxon>Pseudonocardiales</taxon>
        <taxon>Pseudonocardiaceae</taxon>
        <taxon>Actinokineospora</taxon>
    </lineage>
</organism>
<protein>
    <submittedName>
        <fullName evidence="3">Helix-turn-helix domain-containing protein</fullName>
    </submittedName>
</protein>
<dbReference type="OrthoDB" id="3504495at2"/>
<dbReference type="STRING" id="504798.SAMN05421871_102849"/>
<dbReference type="Proteomes" id="UP000199651">
    <property type="component" value="Unassembled WGS sequence"/>
</dbReference>
<dbReference type="InterPro" id="IPR050807">
    <property type="entry name" value="TransReg_Diox_bact_type"/>
</dbReference>
<dbReference type="InterPro" id="IPR010982">
    <property type="entry name" value="Lambda_DNA-bd_dom_sf"/>
</dbReference>
<evidence type="ECO:0000313" key="3">
    <source>
        <dbReference type="EMBL" id="SDO46747.1"/>
    </source>
</evidence>
<dbReference type="EMBL" id="FNJB01000003">
    <property type="protein sequence ID" value="SDO46747.1"/>
    <property type="molecule type" value="Genomic_DNA"/>
</dbReference>
<keyword evidence="1" id="KW-0238">DNA-binding</keyword>
<proteinExistence type="predicted"/>
<feature type="domain" description="HTH cro/C1-type" evidence="2">
    <location>
        <begin position="27"/>
        <end position="67"/>
    </location>
</feature>
<dbReference type="AlphaFoldDB" id="A0A1H0JSS5"/>
<sequence length="399" mass="42557">MNDPLARAIGERARLQRIASRRTKTVVAGLAGITPEYLYQIERGQKLPTVAVLTQLATALGVSVGELVEGQPARAPARAKSAAGDALYRALTSPPIDEHAPPALPQLSRDIAAAWTTWQTSPRRYTQVAAVLPRLIADTEQGLRQSGSDTARASQRCAADLYGLVRTVAKRVGRSDVSLLAADRAVRAAEAADDPLRLASAHWNLTQVLLADGQAEGAEDVALRAAGSLESVVRQGNADAVALYGSLLLIGAVAAVRRGDAWTARARLDQAAPLADQTGEHNIYWTAFGPTNVAMFAVSVEVESGEAVEGLRMARQVAHDRSPSIERRVAFLLDQAKGYQLRRDYNSALRLLGDAEREAPEDLRHRPAAHAILRTVVQRGGRTVAGEAAGLALRIGLPV</sequence>
<accession>A0A1H0JSS5</accession>
<dbReference type="GO" id="GO:0005829">
    <property type="term" value="C:cytosol"/>
    <property type="evidence" value="ECO:0007669"/>
    <property type="project" value="TreeGrafter"/>
</dbReference>
<dbReference type="PROSITE" id="PS50943">
    <property type="entry name" value="HTH_CROC1"/>
    <property type="match status" value="1"/>
</dbReference>
<dbReference type="InterPro" id="IPR001387">
    <property type="entry name" value="Cro/C1-type_HTH"/>
</dbReference>